<proteinExistence type="predicted"/>
<feature type="transmembrane region" description="Helical" evidence="9">
    <location>
        <begin position="458"/>
        <end position="479"/>
    </location>
</feature>
<dbReference type="PANTHER" id="PTHR43289:SF6">
    <property type="entry name" value="SERINE_THREONINE-PROTEIN KINASE NEKL-3"/>
    <property type="match status" value="1"/>
</dbReference>
<dbReference type="CDD" id="cd14014">
    <property type="entry name" value="STKc_PknB_like"/>
    <property type="match status" value="1"/>
</dbReference>
<dbReference type="PROSITE" id="PS00108">
    <property type="entry name" value="PROTEIN_KINASE_ST"/>
    <property type="match status" value="1"/>
</dbReference>
<dbReference type="Proteomes" id="UP000608522">
    <property type="component" value="Unassembled WGS sequence"/>
</dbReference>
<organism evidence="11 12">
    <name type="scientific">Streptomyces spororaveus</name>
    <dbReference type="NCBI Taxonomy" id="284039"/>
    <lineage>
        <taxon>Bacteria</taxon>
        <taxon>Bacillati</taxon>
        <taxon>Actinomycetota</taxon>
        <taxon>Actinomycetes</taxon>
        <taxon>Kitasatosporales</taxon>
        <taxon>Streptomycetaceae</taxon>
        <taxon>Streptomyces</taxon>
    </lineage>
</organism>
<keyword evidence="9" id="KW-0812">Transmembrane</keyword>
<dbReference type="Gene3D" id="3.30.200.20">
    <property type="entry name" value="Phosphorylase Kinase, domain 1"/>
    <property type="match status" value="1"/>
</dbReference>
<sequence>MRGALLEGRYRLGRRLGAGGMGEVWQARDLRLDREVAVKVISRGVAGDPLLEERFRKEARTAAGLAHPRIVTVHDHGEADVDGSPVLFLVMELVQGRPLTAVLHDHRSGLDPGTVIRWSVQICEGLAAAHRAGVVHRDIKPANIMVHGPAEADVTICDFGIARLAEETGTGLTATGAAIGTPTYMSPEQARGDRRIDGRSDLYSLGCMLYELLSGRPPFTGSGLSVLSQHLSREPDPIRDLRPAVPAELERLVLELLAKEPAARPADAEQVIDRLGKGATSARPEPRPQSRPRPRPRPRTEAGPAPERETRTALGAEAPAAAPAVPAGSRHPIPASSVPGTRPRLVWGSLLGAAGVYTQLVVLGEWGSLALGTLGAALLAALVAFLVSRSSADVVEEESRGVAAALTAGALIGVLLLFWPPAPWWIGVLVLLLSGVVLLFLSYFVQGLVGAVARRDPWVAWLGTEAGLFNAVVFGGILAADGRAVYAAVGWGLGMWPAAALVAAVCVPRLRAAPATA</sequence>
<dbReference type="Pfam" id="PF00069">
    <property type="entry name" value="Pkinase"/>
    <property type="match status" value="1"/>
</dbReference>
<feature type="region of interest" description="Disordered" evidence="8">
    <location>
        <begin position="276"/>
        <end position="310"/>
    </location>
</feature>
<dbReference type="InterPro" id="IPR008271">
    <property type="entry name" value="Ser/Thr_kinase_AS"/>
</dbReference>
<protein>
    <recommendedName>
        <fullName evidence="1">non-specific serine/threonine protein kinase</fullName>
        <ecNumber evidence="1">2.7.11.1</ecNumber>
    </recommendedName>
</protein>
<feature type="transmembrane region" description="Helical" evidence="9">
    <location>
        <begin position="485"/>
        <end position="507"/>
    </location>
</feature>
<feature type="binding site" evidence="7">
    <location>
        <position position="39"/>
    </location>
    <ligand>
        <name>ATP</name>
        <dbReference type="ChEBI" id="CHEBI:30616"/>
    </ligand>
</feature>
<gene>
    <name evidence="11" type="ORF">Sspor_73570</name>
</gene>
<keyword evidence="9" id="KW-0472">Membrane</keyword>
<dbReference type="SUPFAM" id="SSF103473">
    <property type="entry name" value="MFS general substrate transporter"/>
    <property type="match status" value="1"/>
</dbReference>
<accession>A0ABQ3TN05</accession>
<keyword evidence="4 7" id="KW-0547">Nucleotide-binding</keyword>
<feature type="transmembrane region" description="Helical" evidence="9">
    <location>
        <begin position="369"/>
        <end position="388"/>
    </location>
</feature>
<evidence type="ECO:0000256" key="6">
    <source>
        <dbReference type="ARBA" id="ARBA00022840"/>
    </source>
</evidence>
<comment type="caution">
    <text evidence="11">The sequence shown here is derived from an EMBL/GenBank/DDBJ whole genome shotgun (WGS) entry which is preliminary data.</text>
</comment>
<dbReference type="InterPro" id="IPR036259">
    <property type="entry name" value="MFS_trans_sf"/>
</dbReference>
<keyword evidence="12" id="KW-1185">Reference proteome</keyword>
<keyword evidence="6 7" id="KW-0067">ATP-binding</keyword>
<evidence type="ECO:0000259" key="10">
    <source>
        <dbReference type="PROSITE" id="PS50011"/>
    </source>
</evidence>
<keyword evidence="5" id="KW-0418">Kinase</keyword>
<dbReference type="PROSITE" id="PS50011">
    <property type="entry name" value="PROTEIN_KINASE_DOM"/>
    <property type="match status" value="1"/>
</dbReference>
<name>A0ABQ3TN05_9ACTN</name>
<evidence type="ECO:0000256" key="8">
    <source>
        <dbReference type="SAM" id="MobiDB-lite"/>
    </source>
</evidence>
<reference evidence="12" key="1">
    <citation type="submission" date="2023-07" db="EMBL/GenBank/DDBJ databases">
        <title>Whole genome shotgun sequence of Streptomyces spororaveus NBRC 15456.</title>
        <authorList>
            <person name="Komaki H."/>
            <person name="Tamura T."/>
        </authorList>
    </citation>
    <scope>NUCLEOTIDE SEQUENCE [LARGE SCALE GENOMIC DNA]</scope>
    <source>
        <strain evidence="12">NBRC 15456</strain>
    </source>
</reference>
<evidence type="ECO:0000313" key="12">
    <source>
        <dbReference type="Proteomes" id="UP000608522"/>
    </source>
</evidence>
<feature type="transmembrane region" description="Helical" evidence="9">
    <location>
        <begin position="425"/>
        <end position="446"/>
    </location>
</feature>
<keyword evidence="9" id="KW-1133">Transmembrane helix</keyword>
<dbReference type="SMART" id="SM00220">
    <property type="entry name" value="S_TKc"/>
    <property type="match status" value="1"/>
</dbReference>
<evidence type="ECO:0000256" key="9">
    <source>
        <dbReference type="SAM" id="Phobius"/>
    </source>
</evidence>
<keyword evidence="3" id="KW-0808">Transferase</keyword>
<dbReference type="InterPro" id="IPR011009">
    <property type="entry name" value="Kinase-like_dom_sf"/>
</dbReference>
<feature type="transmembrane region" description="Helical" evidence="9">
    <location>
        <begin position="400"/>
        <end position="419"/>
    </location>
</feature>
<dbReference type="PANTHER" id="PTHR43289">
    <property type="entry name" value="MITOGEN-ACTIVATED PROTEIN KINASE KINASE KINASE 20-RELATED"/>
    <property type="match status" value="1"/>
</dbReference>
<dbReference type="RefSeq" id="WP_202202862.1">
    <property type="nucleotide sequence ID" value="NZ_BAAATO010000003.1"/>
</dbReference>
<evidence type="ECO:0000256" key="1">
    <source>
        <dbReference type="ARBA" id="ARBA00012513"/>
    </source>
</evidence>
<dbReference type="InterPro" id="IPR000719">
    <property type="entry name" value="Prot_kinase_dom"/>
</dbReference>
<keyword evidence="2" id="KW-0723">Serine/threonine-protein kinase</keyword>
<evidence type="ECO:0000256" key="2">
    <source>
        <dbReference type="ARBA" id="ARBA00022527"/>
    </source>
</evidence>
<evidence type="ECO:0000256" key="5">
    <source>
        <dbReference type="ARBA" id="ARBA00022777"/>
    </source>
</evidence>
<dbReference type="PROSITE" id="PS00107">
    <property type="entry name" value="PROTEIN_KINASE_ATP"/>
    <property type="match status" value="1"/>
</dbReference>
<dbReference type="Gene3D" id="1.10.510.10">
    <property type="entry name" value="Transferase(Phosphotransferase) domain 1"/>
    <property type="match status" value="1"/>
</dbReference>
<evidence type="ECO:0000313" key="11">
    <source>
        <dbReference type="EMBL" id="GHI81796.1"/>
    </source>
</evidence>
<evidence type="ECO:0000256" key="4">
    <source>
        <dbReference type="ARBA" id="ARBA00022741"/>
    </source>
</evidence>
<dbReference type="SUPFAM" id="SSF56112">
    <property type="entry name" value="Protein kinase-like (PK-like)"/>
    <property type="match status" value="1"/>
</dbReference>
<dbReference type="EC" id="2.7.11.1" evidence="1"/>
<evidence type="ECO:0000256" key="7">
    <source>
        <dbReference type="PROSITE-ProRule" id="PRU10141"/>
    </source>
</evidence>
<dbReference type="InterPro" id="IPR017441">
    <property type="entry name" value="Protein_kinase_ATP_BS"/>
</dbReference>
<dbReference type="EMBL" id="BNED01000005">
    <property type="protein sequence ID" value="GHI81796.1"/>
    <property type="molecule type" value="Genomic_DNA"/>
</dbReference>
<evidence type="ECO:0000256" key="3">
    <source>
        <dbReference type="ARBA" id="ARBA00022679"/>
    </source>
</evidence>
<feature type="domain" description="Protein kinase" evidence="10">
    <location>
        <begin position="10"/>
        <end position="276"/>
    </location>
</feature>